<dbReference type="PROSITE" id="PS50893">
    <property type="entry name" value="ABC_TRANSPORTER_2"/>
    <property type="match status" value="1"/>
</dbReference>
<evidence type="ECO:0000256" key="6">
    <source>
        <dbReference type="ARBA" id="ARBA00066388"/>
    </source>
</evidence>
<keyword evidence="5" id="KW-0764">Sulfate transport</keyword>
<dbReference type="PANTHER" id="PTHR42781">
    <property type="entry name" value="SPERMIDINE/PUTRESCINE IMPORT ATP-BINDING PROTEIN POTA"/>
    <property type="match status" value="1"/>
</dbReference>
<dbReference type="GO" id="GO:0016887">
    <property type="term" value="F:ATP hydrolysis activity"/>
    <property type="evidence" value="ECO:0007669"/>
    <property type="project" value="InterPro"/>
</dbReference>
<dbReference type="PANTHER" id="PTHR42781:SF4">
    <property type="entry name" value="SPERMIDINE_PUTRESCINE IMPORT ATP-BINDING PROTEIN POTA"/>
    <property type="match status" value="1"/>
</dbReference>
<proteinExistence type="predicted"/>
<dbReference type="SMART" id="SM00382">
    <property type="entry name" value="AAA"/>
    <property type="match status" value="1"/>
</dbReference>
<keyword evidence="1" id="KW-0813">Transport</keyword>
<dbReference type="GO" id="GO:0005524">
    <property type="term" value="F:ATP binding"/>
    <property type="evidence" value="ECO:0007669"/>
    <property type="project" value="UniProtKB-KW"/>
</dbReference>
<protein>
    <recommendedName>
        <fullName evidence="6">ABC-type quaternary amine transporter</fullName>
        <ecNumber evidence="6">7.6.2.9</ecNumber>
    </recommendedName>
</protein>
<evidence type="ECO:0000256" key="1">
    <source>
        <dbReference type="ARBA" id="ARBA00022448"/>
    </source>
</evidence>
<dbReference type="InterPro" id="IPR005666">
    <property type="entry name" value="Sulph_transpt1"/>
</dbReference>
<gene>
    <name evidence="8" type="ORF">SAMN05216366_10659</name>
</gene>
<evidence type="ECO:0000256" key="4">
    <source>
        <dbReference type="ARBA" id="ARBA00022967"/>
    </source>
</evidence>
<keyword evidence="2" id="KW-0547">Nucleotide-binding</keyword>
<accession>A0A1H0PXW0</accession>
<dbReference type="Pfam" id="PF00005">
    <property type="entry name" value="ABC_tran"/>
    <property type="match status" value="1"/>
</dbReference>
<dbReference type="GO" id="GO:0043190">
    <property type="term" value="C:ATP-binding cassette (ABC) transporter complex"/>
    <property type="evidence" value="ECO:0007669"/>
    <property type="project" value="InterPro"/>
</dbReference>
<dbReference type="InterPro" id="IPR027417">
    <property type="entry name" value="P-loop_NTPase"/>
</dbReference>
<name>A0A1H0PXW0_SELRU</name>
<keyword evidence="3 8" id="KW-0067">ATP-binding</keyword>
<dbReference type="FunFam" id="3.40.50.300:FF:000425">
    <property type="entry name" value="Probable ABC transporter, ATP-binding subunit"/>
    <property type="match status" value="1"/>
</dbReference>
<reference evidence="8 9" key="1">
    <citation type="submission" date="2016-10" db="EMBL/GenBank/DDBJ databases">
        <authorList>
            <person name="de Groot N.N."/>
        </authorList>
    </citation>
    <scope>NUCLEOTIDE SEQUENCE [LARGE SCALE GENOMIC DNA]</scope>
    <source>
        <strain evidence="8 9">S137</strain>
    </source>
</reference>
<dbReference type="NCBIfam" id="TIGR00968">
    <property type="entry name" value="3a0106s01"/>
    <property type="match status" value="1"/>
</dbReference>
<evidence type="ECO:0000259" key="7">
    <source>
        <dbReference type="PROSITE" id="PS50893"/>
    </source>
</evidence>
<dbReference type="InterPro" id="IPR003593">
    <property type="entry name" value="AAA+_ATPase"/>
</dbReference>
<dbReference type="EMBL" id="FNJQ01000006">
    <property type="protein sequence ID" value="SDP09962.1"/>
    <property type="molecule type" value="Genomic_DNA"/>
</dbReference>
<dbReference type="SUPFAM" id="SSF52540">
    <property type="entry name" value="P-loop containing nucleoside triphosphate hydrolases"/>
    <property type="match status" value="1"/>
</dbReference>
<dbReference type="RefSeq" id="WP_256324599.1">
    <property type="nucleotide sequence ID" value="NZ_FNJQ01000006.1"/>
</dbReference>
<dbReference type="InterPro" id="IPR003439">
    <property type="entry name" value="ABC_transporter-like_ATP-bd"/>
</dbReference>
<evidence type="ECO:0000256" key="3">
    <source>
        <dbReference type="ARBA" id="ARBA00022840"/>
    </source>
</evidence>
<dbReference type="PROSITE" id="PS00211">
    <property type="entry name" value="ABC_TRANSPORTER_1"/>
    <property type="match status" value="1"/>
</dbReference>
<dbReference type="InterPro" id="IPR017871">
    <property type="entry name" value="ABC_transporter-like_CS"/>
</dbReference>
<dbReference type="GO" id="GO:0015419">
    <property type="term" value="F:ABC-type sulfate transporter activity"/>
    <property type="evidence" value="ECO:0007669"/>
    <property type="project" value="InterPro"/>
</dbReference>
<evidence type="ECO:0000313" key="9">
    <source>
        <dbReference type="Proteomes" id="UP000182412"/>
    </source>
</evidence>
<organism evidence="8 9">
    <name type="scientific">Selenomonas ruminantium</name>
    <dbReference type="NCBI Taxonomy" id="971"/>
    <lineage>
        <taxon>Bacteria</taxon>
        <taxon>Bacillati</taxon>
        <taxon>Bacillota</taxon>
        <taxon>Negativicutes</taxon>
        <taxon>Selenomonadales</taxon>
        <taxon>Selenomonadaceae</taxon>
        <taxon>Selenomonas</taxon>
    </lineage>
</organism>
<keyword evidence="4" id="KW-1278">Translocase</keyword>
<evidence type="ECO:0000256" key="2">
    <source>
        <dbReference type="ARBA" id="ARBA00022741"/>
    </source>
</evidence>
<dbReference type="EC" id="7.6.2.9" evidence="6"/>
<sequence length="357" mass="39531">MNMGYEVELKHIEKYYGSFKAADDASFGVEKGQLAGLLGPSGSGKTTLLRMIAGLEKPDKGEILIAGQRVNDIPARHRGIGFVFQNYALFRHMTVRDNLAFGLRVQNVDSHTIKVRTDELLELTGLSAVAKRYPQQLSGGQRQRVAFARALAPNPKVLLLDEPFAAIDAKVRKELRSWLRNAIHKLGITSLFVTHDQDEAVEVADKIIIVNRGQIEQAGSPLEIYQTPQTPFVADFIGESVKVPDYTLFKGFADNTKGAHMGLIRPEFIELAKDAKEISLPVGAEEGVVKATYFRGSNMAVDIEVRGQILRAARSLEKEPLQVGDKALAFIHRIYSLEAGQTRIIENRAKQRESVVI</sequence>
<evidence type="ECO:0000313" key="8">
    <source>
        <dbReference type="EMBL" id="SDP09962.1"/>
    </source>
</evidence>
<dbReference type="InterPro" id="IPR050093">
    <property type="entry name" value="ABC_SmlMolc_Importer"/>
</dbReference>
<dbReference type="Proteomes" id="UP000182412">
    <property type="component" value="Unassembled WGS sequence"/>
</dbReference>
<dbReference type="GO" id="GO:0015418">
    <property type="term" value="F:ABC-type quaternary ammonium compound transporting activity"/>
    <property type="evidence" value="ECO:0007669"/>
    <property type="project" value="UniProtKB-EC"/>
</dbReference>
<dbReference type="AlphaFoldDB" id="A0A1H0PXW0"/>
<dbReference type="Gene3D" id="3.40.50.300">
    <property type="entry name" value="P-loop containing nucleotide triphosphate hydrolases"/>
    <property type="match status" value="1"/>
</dbReference>
<evidence type="ECO:0000256" key="5">
    <source>
        <dbReference type="ARBA" id="ARBA00023032"/>
    </source>
</evidence>
<feature type="domain" description="ABC transporter" evidence="7">
    <location>
        <begin position="7"/>
        <end position="237"/>
    </location>
</feature>